<dbReference type="InterPro" id="IPR001650">
    <property type="entry name" value="Helicase_C-like"/>
</dbReference>
<dbReference type="Gene3D" id="3.40.50.300">
    <property type="entry name" value="P-loop containing nucleotide triphosphate hydrolases"/>
    <property type="match status" value="1"/>
</dbReference>
<accession>F0YEG5</accession>
<evidence type="ECO:0000259" key="4">
    <source>
        <dbReference type="PROSITE" id="PS51192"/>
    </source>
</evidence>
<feature type="region of interest" description="Disordered" evidence="3">
    <location>
        <begin position="524"/>
        <end position="546"/>
    </location>
</feature>
<dbReference type="SMART" id="SM00487">
    <property type="entry name" value="DEXDc"/>
    <property type="match status" value="1"/>
</dbReference>
<feature type="region of interest" description="Disordered" evidence="3">
    <location>
        <begin position="401"/>
        <end position="420"/>
    </location>
</feature>
<dbReference type="Gene3D" id="3.40.50.10810">
    <property type="entry name" value="Tandem AAA-ATPase domain"/>
    <property type="match status" value="1"/>
</dbReference>
<dbReference type="PANTHER" id="PTHR45629">
    <property type="entry name" value="SNF2/RAD54 FAMILY MEMBER"/>
    <property type="match status" value="1"/>
</dbReference>
<dbReference type="GeneID" id="20228492"/>
<feature type="region of interest" description="Disordered" evidence="3">
    <location>
        <begin position="1"/>
        <end position="24"/>
    </location>
</feature>
<dbReference type="Pfam" id="PF00271">
    <property type="entry name" value="Helicase_C"/>
    <property type="match status" value="1"/>
</dbReference>
<dbReference type="InterPro" id="IPR049730">
    <property type="entry name" value="SNF2/RAD54-like_C"/>
</dbReference>
<name>F0YEG5_AURAN</name>
<dbReference type="InterPro" id="IPR027417">
    <property type="entry name" value="P-loop_NTPase"/>
</dbReference>
<dbReference type="InterPro" id="IPR014001">
    <property type="entry name" value="Helicase_ATP-bd"/>
</dbReference>
<dbReference type="SUPFAM" id="SSF52540">
    <property type="entry name" value="P-loop containing nucleoside triphosphate hydrolases"/>
    <property type="match status" value="2"/>
</dbReference>
<dbReference type="InterPro" id="IPR000330">
    <property type="entry name" value="SNF2_N"/>
</dbReference>
<dbReference type="GO" id="GO:0007131">
    <property type="term" value="P:reciprocal meiotic recombination"/>
    <property type="evidence" value="ECO:0007669"/>
    <property type="project" value="TreeGrafter"/>
</dbReference>
<sequence length="1131" mass="123781">MKKFQMLKAPSAPSRGKSPPPTKRLGACGLAVAARAPEVENFKRDNEDAERGGDVEVVRRSFMPGILSTTAVTVRQGFKSIGGKRSKRADELLKQKSLGRKRIKGVGLQSKFLSGRDFAAGQVVAPMLDLSFTTDDSAKEEEEAEEPARRGAYREHEPLVLYEPTDDEVEAGAEVIEVPPILCQWLRPHQREGVQFVFECVYGMKDYGGEGAILADDMGLGKTLQSITLLYTLLKSLGRDGKRIAKRVIVVCPCSLVKNWQDEFEKWVNCRAKTKAERIECMALADTTRKTVEGMIDQFLSPANYYDVLVVSYETFRMQVERFARKKDSADLIICDEAHRLKNQDAQTSQALASLACRRRVLLSGTPMQNDLVEFFSMANFTNPGIFGTKEEFTKHYEGPILRGREPDASDAAKRKGQDRQRQLSALSDMFIIRRMNRLNAQHLPPKLTQVVCCRLTPTQEKMYRHVIRKRDEQAAVEGHVKDTLGYIQRLQKICNHPALVAQPEGGSAANAREAAELRSLMPEDDHMPRGRGGREGWHSCKLGGNTSTKKRKQFNDDFNDPGSGYFAFLLSSKAGGCGLNLIGGSRLVMFDLDWNPATDKQAAARCWRDGQKYQCYTYRFVSTGTLEERMLQRQLSKEGLQNVIEDKAQVNHFATDDLKKLFLFRPKTASDLHDELQCKACKGRAAARKDTSKAGGKNALSDGAADACLAFLENAVLAGDGRADARARLAAPVAVSADEASLHGAVERKRWNDAKPHMDLGSVKAKLAARGYGTIQQVLKDLRLVERCCRKLFDAGHATLTAAALMVRQVEDGWPGLVPQLYAANAAADETAAAADAVVCAPCDAPAEDGDGFKRQLYPLPKEEDLNNWSHHADLSTVQDEVLRRALRGQPQVSFVMGMYQDWDLIQQDTARQKEIEELEAKQKAEDLESARALAEAAAAEGDVCDGGDGGAPTTKKKKKKKKQDDAGEPSEAKAKKKRPPAAAADATPGGDSVASAAPSEAASAAPSEAASTPTAAPDGPRFPTAGQVIHVAWDKASTVDAAPNRCVVEAVGEPLPDKKRKGPEHLCFHAVARVKFLDVLDADGGFARVGAEDPRPRYVAEAFKLALTKYGTTWRVPDGATPMADVTNA</sequence>
<feature type="compositionally biased region" description="Basic and acidic residues" evidence="3">
    <location>
        <begin position="964"/>
        <end position="975"/>
    </location>
</feature>
<dbReference type="GO" id="GO:0005634">
    <property type="term" value="C:nucleus"/>
    <property type="evidence" value="ECO:0007669"/>
    <property type="project" value="TreeGrafter"/>
</dbReference>
<feature type="region of interest" description="Disordered" evidence="3">
    <location>
        <begin position="941"/>
        <end position="1025"/>
    </location>
</feature>
<dbReference type="AlphaFoldDB" id="F0YEG5"/>
<dbReference type="Gene3D" id="1.20.920.10">
    <property type="entry name" value="Bromodomain-like"/>
    <property type="match status" value="1"/>
</dbReference>
<dbReference type="InterPro" id="IPR050496">
    <property type="entry name" value="SNF2_RAD54_helicase_repair"/>
</dbReference>
<feature type="domain" description="Helicase C-terminal" evidence="5">
    <location>
        <begin position="487"/>
        <end position="660"/>
    </location>
</feature>
<dbReference type="eggNOG" id="KOG0390">
    <property type="taxonomic scope" value="Eukaryota"/>
</dbReference>
<dbReference type="RefSeq" id="XP_009038755.1">
    <property type="nucleotide sequence ID" value="XM_009040507.1"/>
</dbReference>
<dbReference type="GO" id="GO:0016787">
    <property type="term" value="F:hydrolase activity"/>
    <property type="evidence" value="ECO:0007669"/>
    <property type="project" value="UniProtKB-KW"/>
</dbReference>
<feature type="compositionally biased region" description="Low complexity" evidence="3">
    <location>
        <begin position="996"/>
        <end position="1019"/>
    </location>
</feature>
<reference evidence="6 7" key="1">
    <citation type="journal article" date="2011" name="Proc. Natl. Acad. Sci. U.S.A.">
        <title>Niche of harmful alga Aureococcus anophagefferens revealed through ecogenomics.</title>
        <authorList>
            <person name="Gobler C.J."/>
            <person name="Berry D.L."/>
            <person name="Dyhrman S.T."/>
            <person name="Wilhelm S.W."/>
            <person name="Salamov A."/>
            <person name="Lobanov A.V."/>
            <person name="Zhang Y."/>
            <person name="Collier J.L."/>
            <person name="Wurch L.L."/>
            <person name="Kustka A.B."/>
            <person name="Dill B.D."/>
            <person name="Shah M."/>
            <person name="VerBerkmoes N.C."/>
            <person name="Kuo A."/>
            <person name="Terry A."/>
            <person name="Pangilinan J."/>
            <person name="Lindquist E.A."/>
            <person name="Lucas S."/>
            <person name="Paulsen I.T."/>
            <person name="Hattenrath-Lehmann T.K."/>
            <person name="Talmage S.C."/>
            <person name="Walker E.A."/>
            <person name="Koch F."/>
            <person name="Burson A.M."/>
            <person name="Marcoval M.A."/>
            <person name="Tang Y.Z."/>
            <person name="Lecleir G.R."/>
            <person name="Coyne K.J."/>
            <person name="Berg G.M."/>
            <person name="Bertrand E.M."/>
            <person name="Saito M.A."/>
            <person name="Gladyshev V.N."/>
            <person name="Grigoriev I.V."/>
        </authorList>
    </citation>
    <scope>NUCLEOTIDE SEQUENCE [LARGE SCALE GENOMIC DNA]</scope>
    <source>
        <strain evidence="7">CCMP 1984</strain>
    </source>
</reference>
<dbReference type="GO" id="GO:0015616">
    <property type="term" value="F:DNA translocase activity"/>
    <property type="evidence" value="ECO:0007669"/>
    <property type="project" value="TreeGrafter"/>
</dbReference>
<dbReference type="Gene3D" id="1.20.120.850">
    <property type="entry name" value="SWI2/SNF2 ATPases, N-terminal domain"/>
    <property type="match status" value="1"/>
</dbReference>
<dbReference type="Pfam" id="PF00176">
    <property type="entry name" value="SNF2-rel_dom"/>
    <property type="match status" value="1"/>
</dbReference>
<organism evidence="7">
    <name type="scientific">Aureococcus anophagefferens</name>
    <name type="common">Harmful bloom alga</name>
    <dbReference type="NCBI Taxonomy" id="44056"/>
    <lineage>
        <taxon>Eukaryota</taxon>
        <taxon>Sar</taxon>
        <taxon>Stramenopiles</taxon>
        <taxon>Ochrophyta</taxon>
        <taxon>Pelagophyceae</taxon>
        <taxon>Pelagomonadales</taxon>
        <taxon>Pelagomonadaceae</taxon>
        <taxon>Aureococcus</taxon>
    </lineage>
</organism>
<evidence type="ECO:0000256" key="2">
    <source>
        <dbReference type="ARBA" id="ARBA00023117"/>
    </source>
</evidence>
<dbReference type="SMART" id="SM00490">
    <property type="entry name" value="HELICc"/>
    <property type="match status" value="1"/>
</dbReference>
<dbReference type="SUPFAM" id="SSF47370">
    <property type="entry name" value="Bromodomain"/>
    <property type="match status" value="1"/>
</dbReference>
<dbReference type="OrthoDB" id="413460at2759"/>
<dbReference type="GO" id="GO:0005524">
    <property type="term" value="F:ATP binding"/>
    <property type="evidence" value="ECO:0007669"/>
    <property type="project" value="InterPro"/>
</dbReference>
<gene>
    <name evidence="6" type="ORF">AURANDRAFT_71986</name>
</gene>
<keyword evidence="2" id="KW-0103">Bromodomain</keyword>
<protein>
    <recommendedName>
        <fullName evidence="8">Helicase ATP-binding domain-containing protein</fullName>
    </recommendedName>
</protein>
<dbReference type="InterPro" id="IPR036427">
    <property type="entry name" value="Bromodomain-like_sf"/>
</dbReference>
<dbReference type="InterPro" id="IPR038718">
    <property type="entry name" value="SNF2-like_sf"/>
</dbReference>
<dbReference type="PROSITE" id="PS51194">
    <property type="entry name" value="HELICASE_CTER"/>
    <property type="match status" value="1"/>
</dbReference>
<evidence type="ECO:0008006" key="8">
    <source>
        <dbReference type="Google" id="ProtNLM"/>
    </source>
</evidence>
<dbReference type="OMA" id="CERCEII"/>
<feature type="domain" description="Helicase ATP-binding" evidence="4">
    <location>
        <begin position="203"/>
        <end position="385"/>
    </location>
</feature>
<evidence type="ECO:0000256" key="3">
    <source>
        <dbReference type="SAM" id="MobiDB-lite"/>
    </source>
</evidence>
<evidence type="ECO:0000256" key="1">
    <source>
        <dbReference type="ARBA" id="ARBA00022801"/>
    </source>
</evidence>
<evidence type="ECO:0000313" key="6">
    <source>
        <dbReference type="EMBL" id="EGB06580.1"/>
    </source>
</evidence>
<dbReference type="EMBL" id="GL833134">
    <property type="protein sequence ID" value="EGB06580.1"/>
    <property type="molecule type" value="Genomic_DNA"/>
</dbReference>
<proteinExistence type="predicted"/>
<feature type="compositionally biased region" description="Basic and acidic residues" evidence="3">
    <location>
        <begin position="524"/>
        <end position="539"/>
    </location>
</feature>
<dbReference type="GO" id="GO:0045003">
    <property type="term" value="P:double-strand break repair via synthesis-dependent strand annealing"/>
    <property type="evidence" value="ECO:0007669"/>
    <property type="project" value="TreeGrafter"/>
</dbReference>
<dbReference type="CDD" id="cd18004">
    <property type="entry name" value="DEXHc_RAD54"/>
    <property type="match status" value="1"/>
</dbReference>
<dbReference type="InParanoid" id="F0YEG5"/>
<keyword evidence="7" id="KW-1185">Reference proteome</keyword>
<evidence type="ECO:0000313" key="7">
    <source>
        <dbReference type="Proteomes" id="UP000002729"/>
    </source>
</evidence>
<dbReference type="PANTHER" id="PTHR45629:SF7">
    <property type="entry name" value="DNA EXCISION REPAIR PROTEIN ERCC-6-RELATED"/>
    <property type="match status" value="1"/>
</dbReference>
<dbReference type="Proteomes" id="UP000002729">
    <property type="component" value="Unassembled WGS sequence"/>
</dbReference>
<dbReference type="KEGG" id="aaf:AURANDRAFT_71986"/>
<dbReference type="PROSITE" id="PS51192">
    <property type="entry name" value="HELICASE_ATP_BIND_1"/>
    <property type="match status" value="1"/>
</dbReference>
<dbReference type="CDD" id="cd18793">
    <property type="entry name" value="SF2_C_SNF"/>
    <property type="match status" value="1"/>
</dbReference>
<evidence type="ECO:0000259" key="5">
    <source>
        <dbReference type="PROSITE" id="PS51194"/>
    </source>
</evidence>
<keyword evidence="1" id="KW-0378">Hydrolase</keyword>